<dbReference type="GO" id="GO:0006310">
    <property type="term" value="P:DNA recombination"/>
    <property type="evidence" value="ECO:0007669"/>
    <property type="project" value="InterPro"/>
</dbReference>
<dbReference type="AlphaFoldDB" id="H1PVM7"/>
<dbReference type="NCBIfam" id="TIGR01913">
    <property type="entry name" value="bet_lambda"/>
    <property type="match status" value="1"/>
</dbReference>
<organism evidence="2 3">
    <name type="scientific">Fusobacterium ulcerans 12-1B</name>
    <dbReference type="NCBI Taxonomy" id="457404"/>
    <lineage>
        <taxon>Bacteria</taxon>
        <taxon>Fusobacteriati</taxon>
        <taxon>Fusobacteriota</taxon>
        <taxon>Fusobacteriia</taxon>
        <taxon>Fusobacteriales</taxon>
        <taxon>Fusobacteriaceae</taxon>
        <taxon>Fusobacterium</taxon>
    </lineage>
</organism>
<feature type="coiled-coil region" evidence="1">
    <location>
        <begin position="220"/>
        <end position="251"/>
    </location>
</feature>
<evidence type="ECO:0000313" key="3">
    <source>
        <dbReference type="Proteomes" id="UP000003233"/>
    </source>
</evidence>
<dbReference type="Pfam" id="PF03837">
    <property type="entry name" value="RecT"/>
    <property type="match status" value="1"/>
</dbReference>
<dbReference type="EMBL" id="AGWJ02000023">
    <property type="protein sequence ID" value="EHO79731.1"/>
    <property type="molecule type" value="Genomic_DNA"/>
</dbReference>
<dbReference type="InterPro" id="IPR010183">
    <property type="entry name" value="Phage_lambda_Bet"/>
</dbReference>
<evidence type="ECO:0000313" key="2">
    <source>
        <dbReference type="EMBL" id="EHO79731.1"/>
    </source>
</evidence>
<keyword evidence="1" id="KW-0175">Coiled coil</keyword>
<dbReference type="Proteomes" id="UP000003233">
    <property type="component" value="Unassembled WGS sequence"/>
</dbReference>
<dbReference type="RefSeq" id="WP_008698173.1">
    <property type="nucleotide sequence ID" value="NZ_KE161009.1"/>
</dbReference>
<protein>
    <submittedName>
        <fullName evidence="2">Phage recombination protein Bet</fullName>
    </submittedName>
</protein>
<dbReference type="GO" id="GO:0003677">
    <property type="term" value="F:DNA binding"/>
    <property type="evidence" value="ECO:0007669"/>
    <property type="project" value="InterPro"/>
</dbReference>
<evidence type="ECO:0000256" key="1">
    <source>
        <dbReference type="SAM" id="Coils"/>
    </source>
</evidence>
<dbReference type="BioCyc" id="FSP457404-HMP:GTSQ-2495-MONOMER"/>
<sequence length="257" mass="29577">MEVKNNLVKTEEKKNVVNFTVDGMDVKLSPAIIRSYLVNGNGAVTEQEINYFIQLCKARQLNPHVKDAYLIKYGSQPATMVVSKDAIERRAIKHPQYNGKKVGIYVLDKNNELVKREHSILLEDEKLVGAWCEVYRKDWEFPAKADVNYEEYVGRKSDGTVNSQWANKPVTMLTKVAKAQALREAFIEELGGMYDSSEMSKDIPNIEEIIEAPKQDLEMKNFIEDNKEEIKDKQEKILKEAEKVEEDEEIQEIFGKK</sequence>
<name>H1PVM7_9FUSO</name>
<accession>H1PVM7</accession>
<proteinExistence type="predicted"/>
<dbReference type="HOGENOM" id="CLU_073543_0_0_0"/>
<keyword evidence="3" id="KW-1185">Reference proteome</keyword>
<comment type="caution">
    <text evidence="2">The sequence shown here is derived from an EMBL/GenBank/DDBJ whole genome shotgun (WGS) entry which is preliminary data.</text>
</comment>
<dbReference type="InterPro" id="IPR018330">
    <property type="entry name" value="RecT_fam"/>
</dbReference>
<dbReference type="PATRIC" id="fig|457404.5.peg.2674"/>
<reference evidence="2 3" key="1">
    <citation type="submission" date="2012-07" db="EMBL/GenBank/DDBJ databases">
        <title>The Genome Sequence of Fusobacterium ulcerans 12_1B.</title>
        <authorList>
            <consortium name="The Broad Institute Genome Sequencing Platform"/>
            <person name="Earl A."/>
            <person name="Ward D."/>
            <person name="Feldgarden M."/>
            <person name="Gevers D."/>
            <person name="Strauss J."/>
            <person name="Ambrose C.E."/>
            <person name="Allen-Vercoe E."/>
            <person name="Walker B."/>
            <person name="Young S.K."/>
            <person name="Zeng Q."/>
            <person name="Gargeya S."/>
            <person name="Fitzgerald M."/>
            <person name="Haas B."/>
            <person name="Abouelleil A."/>
            <person name="Alvarado L."/>
            <person name="Arachchi H.M."/>
            <person name="Berlin A.M."/>
            <person name="Chapman S.B."/>
            <person name="Goldberg J."/>
            <person name="Griggs A."/>
            <person name="Gujja S."/>
            <person name="Hansen M."/>
            <person name="Howarth C."/>
            <person name="Imamovic A."/>
            <person name="Larimer J."/>
            <person name="McCowen C."/>
            <person name="Montmayeur A."/>
            <person name="Murphy C."/>
            <person name="Neiman D."/>
            <person name="Pearson M."/>
            <person name="Priest M."/>
            <person name="Roberts A."/>
            <person name="Saif S."/>
            <person name="Shea T."/>
            <person name="Sisk P."/>
            <person name="Sykes S."/>
            <person name="Wortman J."/>
            <person name="Nusbaum C."/>
            <person name="Birren B."/>
        </authorList>
    </citation>
    <scope>NUCLEOTIDE SEQUENCE [LARGE SCALE GENOMIC DNA]</scope>
    <source>
        <strain evidence="2 3">12_1B</strain>
    </source>
</reference>
<gene>
    <name evidence="2" type="ORF">HMPREF0402_02470</name>
</gene>